<evidence type="ECO:0000256" key="1">
    <source>
        <dbReference type="SAM" id="MobiDB-lite"/>
    </source>
</evidence>
<organism evidence="2 3">
    <name type="scientific">Papaver somniferum</name>
    <name type="common">Opium poppy</name>
    <dbReference type="NCBI Taxonomy" id="3469"/>
    <lineage>
        <taxon>Eukaryota</taxon>
        <taxon>Viridiplantae</taxon>
        <taxon>Streptophyta</taxon>
        <taxon>Embryophyta</taxon>
        <taxon>Tracheophyta</taxon>
        <taxon>Spermatophyta</taxon>
        <taxon>Magnoliopsida</taxon>
        <taxon>Ranunculales</taxon>
        <taxon>Papaveraceae</taxon>
        <taxon>Papaveroideae</taxon>
        <taxon>Papaver</taxon>
    </lineage>
</organism>
<reference evidence="2 3" key="1">
    <citation type="journal article" date="2018" name="Science">
        <title>The opium poppy genome and morphinan production.</title>
        <authorList>
            <person name="Guo L."/>
            <person name="Winzer T."/>
            <person name="Yang X."/>
            <person name="Li Y."/>
            <person name="Ning Z."/>
            <person name="He Z."/>
            <person name="Teodor R."/>
            <person name="Lu Y."/>
            <person name="Bowser T.A."/>
            <person name="Graham I.A."/>
            <person name="Ye K."/>
        </authorList>
    </citation>
    <scope>NUCLEOTIDE SEQUENCE [LARGE SCALE GENOMIC DNA]</scope>
    <source>
        <strain evidence="3">cv. HN1</strain>
        <tissue evidence="2">Leaves</tissue>
    </source>
</reference>
<sequence>MARQENACNIKKTFLSFENQSFEESEQELELIKGDGGSSSGRKKKNHRGREEDNGAEDNQFNVEGDSGGYICDNTTGLKYSREFKT</sequence>
<evidence type="ECO:0000313" key="2">
    <source>
        <dbReference type="EMBL" id="RZC64477.1"/>
    </source>
</evidence>
<protein>
    <submittedName>
        <fullName evidence="2">Uncharacterized protein</fullName>
    </submittedName>
</protein>
<accession>A0A4Y7JUU3</accession>
<dbReference type="EMBL" id="CM010720">
    <property type="protein sequence ID" value="RZC64477.1"/>
    <property type="molecule type" value="Genomic_DNA"/>
</dbReference>
<keyword evidence="3" id="KW-1185">Reference proteome</keyword>
<gene>
    <name evidence="2" type="ORF">C5167_008180</name>
</gene>
<evidence type="ECO:0000313" key="3">
    <source>
        <dbReference type="Proteomes" id="UP000316621"/>
    </source>
</evidence>
<dbReference type="Proteomes" id="UP000316621">
    <property type="component" value="Chromosome 6"/>
</dbReference>
<dbReference type="Gramene" id="RZC64477">
    <property type="protein sequence ID" value="RZC64477"/>
    <property type="gene ID" value="C5167_008180"/>
</dbReference>
<proteinExistence type="predicted"/>
<feature type="region of interest" description="Disordered" evidence="1">
    <location>
        <begin position="26"/>
        <end position="67"/>
    </location>
</feature>
<name>A0A4Y7JUU3_PAPSO</name>
<dbReference type="AlphaFoldDB" id="A0A4Y7JUU3"/>